<gene>
    <name evidence="1" type="ORF">LCGC14_0175140</name>
</gene>
<accession>A0A0F9UR76</accession>
<dbReference type="AlphaFoldDB" id="A0A0F9UR76"/>
<sequence>MATEPELENEPISIGNKRIEAKFKFEKGVEITPHNLKKYNSPKRVLARYDRWMGENSYICFIHATEEELDKLFAELDPINGQRMKKEKIKLSNCKAGITEEGFMLYNIHNTFYPKSVDKYIKRWEVLIYYMPEIKNYPIWIKFKKNWFFGMTPIIMKEDIENLSFP</sequence>
<evidence type="ECO:0000313" key="1">
    <source>
        <dbReference type="EMBL" id="KKN95645.1"/>
    </source>
</evidence>
<organism evidence="1">
    <name type="scientific">marine sediment metagenome</name>
    <dbReference type="NCBI Taxonomy" id="412755"/>
    <lineage>
        <taxon>unclassified sequences</taxon>
        <taxon>metagenomes</taxon>
        <taxon>ecological metagenomes</taxon>
    </lineage>
</organism>
<name>A0A0F9UR76_9ZZZZ</name>
<comment type="caution">
    <text evidence="1">The sequence shown here is derived from an EMBL/GenBank/DDBJ whole genome shotgun (WGS) entry which is preliminary data.</text>
</comment>
<reference evidence="1" key="1">
    <citation type="journal article" date="2015" name="Nature">
        <title>Complex archaea that bridge the gap between prokaryotes and eukaryotes.</title>
        <authorList>
            <person name="Spang A."/>
            <person name="Saw J.H."/>
            <person name="Jorgensen S.L."/>
            <person name="Zaremba-Niedzwiedzka K."/>
            <person name="Martijn J."/>
            <person name="Lind A.E."/>
            <person name="van Eijk R."/>
            <person name="Schleper C."/>
            <person name="Guy L."/>
            <person name="Ettema T.J."/>
        </authorList>
    </citation>
    <scope>NUCLEOTIDE SEQUENCE</scope>
</reference>
<proteinExistence type="predicted"/>
<dbReference type="EMBL" id="LAZR01000069">
    <property type="protein sequence ID" value="KKN95645.1"/>
    <property type="molecule type" value="Genomic_DNA"/>
</dbReference>
<protein>
    <submittedName>
        <fullName evidence="1">Uncharacterized protein</fullName>
    </submittedName>
</protein>